<dbReference type="PANTHER" id="PTHR36082:SF2">
    <property type="entry name" value="PHOTOSYSTEM I REACTION CENTER SUBUNIT IX"/>
    <property type="match status" value="1"/>
</dbReference>
<dbReference type="Pfam" id="PF01701">
    <property type="entry name" value="PSI_PsaJ"/>
    <property type="match status" value="1"/>
</dbReference>
<evidence type="ECO:0000256" key="4">
    <source>
        <dbReference type="ARBA" id="ARBA00019868"/>
    </source>
</evidence>
<dbReference type="GO" id="GO:0042651">
    <property type="term" value="C:thylakoid membrane"/>
    <property type="evidence" value="ECO:0007669"/>
    <property type="project" value="UniProtKB-UniRule"/>
</dbReference>
<keyword evidence="8" id="KW-0602">Photosynthesis</keyword>
<keyword evidence="7 8" id="KW-0472">Membrane</keyword>
<dbReference type="GO" id="GO:0015979">
    <property type="term" value="P:photosynthesis"/>
    <property type="evidence" value="ECO:0007669"/>
    <property type="project" value="UniProtKB-UniRule"/>
</dbReference>
<comment type="similarity">
    <text evidence="3 8">Belongs to the PsaJ family.</text>
</comment>
<evidence type="ECO:0000256" key="3">
    <source>
        <dbReference type="ARBA" id="ARBA00006318"/>
    </source>
</evidence>
<keyword evidence="11" id="KW-0934">Plastid</keyword>
<dbReference type="PDB" id="7Y7A">
    <property type="method" value="EM"/>
    <property type="resolution" value="4.30 A"/>
    <property type="chains" value="J7/Jo=3-40"/>
</dbReference>
<proteinExistence type="evidence at protein level"/>
<keyword evidence="12 13" id="KW-0002">3D-structure</keyword>
<protein>
    <recommendedName>
        <fullName evidence="4 8">Photosystem I reaction center subunit IX</fullName>
    </recommendedName>
</protein>
<evidence type="ECO:0000256" key="7">
    <source>
        <dbReference type="ARBA" id="ARBA00023136"/>
    </source>
</evidence>
<keyword evidence="5 8" id="KW-0812">Transmembrane</keyword>
<evidence type="ECO:0000256" key="2">
    <source>
        <dbReference type="ARBA" id="ARBA00004167"/>
    </source>
</evidence>
<name>W0RYG9_PORPP</name>
<comment type="subcellular location">
    <subcellularLocation>
        <location evidence="8">Cellular thylakoid membrane</location>
        <topology evidence="8">Single-pass membrane protein</topology>
    </subcellularLocation>
    <subcellularLocation>
        <location evidence="2">Membrane</location>
        <topology evidence="2">Single-pass membrane protein</topology>
    </subcellularLocation>
</comment>
<dbReference type="GeneID" id="17963926"/>
<evidence type="ECO:0000256" key="1">
    <source>
        <dbReference type="ARBA" id="ARBA00002115"/>
    </source>
</evidence>
<dbReference type="InterPro" id="IPR002615">
    <property type="entry name" value="PSI_PsaJ"/>
</dbReference>
<dbReference type="EMDB" id="EMD-33658"/>
<dbReference type="EMBL" id="AP012987">
    <property type="protein sequence ID" value="BAO23684.1"/>
    <property type="molecule type" value="Genomic_DNA"/>
</dbReference>
<evidence type="ECO:0000313" key="10">
    <source>
        <dbReference type="EMBL" id="ATJ02907.1"/>
    </source>
</evidence>
<gene>
    <name evidence="8 11" type="primary">psaJ</name>
</gene>
<dbReference type="GO" id="GO:0009522">
    <property type="term" value="C:photosystem I"/>
    <property type="evidence" value="ECO:0007669"/>
    <property type="project" value="UniProtKB-KW"/>
</dbReference>
<dbReference type="RefSeq" id="YP_008965708.1">
    <property type="nucleotide sequence ID" value="NC_023133.1"/>
</dbReference>
<accession>W0RYG9</accession>
<reference evidence="10" key="2">
    <citation type="journal article" date="2017" name="Mitochondrial DNA Part B Resour">
        <title>Characterization of the complete plastid genome of Porphyridium purpureum strain CCMP1328.</title>
        <authorList>
            <person name="Bi G."/>
        </authorList>
    </citation>
    <scope>NUCLEOTIDE SEQUENCE</scope>
</reference>
<sequence length="42" mass="4831">MENNFLKYLSVMPVAGTIFMIFTAGLVIEVNRFYPDALFFPL</sequence>
<keyword evidence="8" id="KW-0793">Thylakoid</keyword>
<organism evidence="11">
    <name type="scientific">Porphyridium purpureum</name>
    <name type="common">Red alga</name>
    <name type="synonym">Porphyridium cruentum</name>
    <dbReference type="NCBI Taxonomy" id="35688"/>
    <lineage>
        <taxon>Eukaryota</taxon>
        <taxon>Rhodophyta</taxon>
        <taxon>Bangiophyceae</taxon>
        <taxon>Porphyridiales</taxon>
        <taxon>Porphyridiaceae</taxon>
        <taxon>Porphyridium</taxon>
    </lineage>
</organism>
<evidence type="ECO:0000256" key="5">
    <source>
        <dbReference type="ARBA" id="ARBA00022692"/>
    </source>
</evidence>
<keyword evidence="8" id="KW-0603">Photosystem I</keyword>
<keyword evidence="6 8" id="KW-1133">Transmembrane helix</keyword>
<dbReference type="AlphaFoldDB" id="W0RYG9"/>
<evidence type="ECO:0000256" key="9">
    <source>
        <dbReference type="SAM" id="Phobius"/>
    </source>
</evidence>
<reference evidence="12 13" key="3">
    <citation type="journal article" date="2023" name="Nature">
        <title>In situ structure of the red algal phycobilisome-PSII-PSI-LHC megacomplex.</title>
        <authorList>
            <person name="You X."/>
            <person name="Zhang X."/>
            <person name="Cheng J."/>
            <person name="Xiao Y."/>
            <person name="Ma J."/>
            <person name="Sun S."/>
            <person name="Zhang X."/>
            <person name="Wang H.W."/>
            <person name="Sui S.F."/>
        </authorList>
    </citation>
    <scope>STRUCTURE BY ELECTRON MICROSCOPY (3.30 ANGSTROMS)</scope>
</reference>
<feature type="transmembrane region" description="Helical" evidence="9">
    <location>
        <begin position="6"/>
        <end position="28"/>
    </location>
</feature>
<dbReference type="SUPFAM" id="SSF81544">
    <property type="entry name" value="Subunit IX of photosystem I reaction centre, PsaJ"/>
    <property type="match status" value="1"/>
</dbReference>
<evidence type="ECO:0000256" key="8">
    <source>
        <dbReference type="HAMAP-Rule" id="MF_00522"/>
    </source>
</evidence>
<keyword evidence="11" id="KW-0150">Chloroplast</keyword>
<evidence type="ECO:0007829" key="13">
    <source>
        <dbReference type="PDB" id="7Y7A"/>
    </source>
</evidence>
<dbReference type="EMBL" id="MF401423">
    <property type="protein sequence ID" value="ATJ02907.1"/>
    <property type="molecule type" value="Genomic_DNA"/>
</dbReference>
<dbReference type="HAMAP" id="MF_00522">
    <property type="entry name" value="PSI_PsaJ"/>
    <property type="match status" value="1"/>
</dbReference>
<dbReference type="EMDB" id="EMD-33618"/>
<geneLocation type="plastid" evidence="11"/>
<dbReference type="PANTHER" id="PTHR36082">
    <property type="match status" value="1"/>
</dbReference>
<evidence type="ECO:0000256" key="6">
    <source>
        <dbReference type="ARBA" id="ARBA00022989"/>
    </source>
</evidence>
<evidence type="ECO:0000313" key="11">
    <source>
        <dbReference type="EMBL" id="BAO23684.1"/>
    </source>
</evidence>
<comment type="function">
    <text evidence="1 8">May help in the organization of the PsaE and PsaF subunits.</text>
</comment>
<evidence type="ECO:0007829" key="12">
    <source>
        <dbReference type="PDB" id="7Y5E"/>
    </source>
</evidence>
<dbReference type="Gene3D" id="1.20.5.510">
    <property type="entry name" value="Single helix bin"/>
    <property type="match status" value="1"/>
</dbReference>
<dbReference type="InterPro" id="IPR036062">
    <property type="entry name" value="PSI_PsaJ_sf"/>
</dbReference>
<dbReference type="PDB" id="7Y5E">
    <property type="method" value="EM"/>
    <property type="resolution" value="3.30 A"/>
    <property type="chains" value="J2/JN=1-42"/>
</dbReference>
<reference evidence="11" key="1">
    <citation type="journal article" date="2014" name="J. Plant Res.">
        <title>Analysis of the complete plastid genome of the unicellular red alga Porphyridium purpureum.</title>
        <authorList>
            <person name="Tajima N."/>
            <person name="Sato S."/>
            <person name="Maruyama F."/>
            <person name="Kurokawa K."/>
            <person name="Ohta H."/>
            <person name="Tabata S."/>
            <person name="Sekine K."/>
            <person name="Moriyama T."/>
            <person name="Sato N."/>
        </authorList>
    </citation>
    <scope>NUCLEOTIDE SEQUENCE</scope>
</reference>